<dbReference type="Gene3D" id="3.90.320.10">
    <property type="match status" value="1"/>
</dbReference>
<dbReference type="EMBL" id="LR796526">
    <property type="protein sequence ID" value="CAB4149910.1"/>
    <property type="molecule type" value="Genomic_DNA"/>
</dbReference>
<proteinExistence type="predicted"/>
<dbReference type="Pfam" id="PF10926">
    <property type="entry name" value="DUF2800"/>
    <property type="match status" value="1"/>
</dbReference>
<dbReference type="InterPro" id="IPR011604">
    <property type="entry name" value="PDDEXK-like_dom_sf"/>
</dbReference>
<reference evidence="1" key="1">
    <citation type="submission" date="2020-04" db="EMBL/GenBank/DDBJ databases">
        <authorList>
            <person name="Chiriac C."/>
            <person name="Salcher M."/>
            <person name="Ghai R."/>
            <person name="Kavagutti S V."/>
        </authorList>
    </citation>
    <scope>NUCLEOTIDE SEQUENCE</scope>
</reference>
<evidence type="ECO:0000313" key="1">
    <source>
        <dbReference type="EMBL" id="CAB4149910.1"/>
    </source>
</evidence>
<name>A0A6J5MY56_9CAUD</name>
<gene>
    <name evidence="1" type="ORF">UFOVP555_48</name>
</gene>
<sequence length="415" mass="44977">MTKHAVLSASASARWLRCPGSIAMSQGIKDSAGESARWGTAAHELASWGLDTGLDAEAFKGRTIEVEGSTYTVDAKMIDCVQVYLDLVNGLVEATGGQLLVEVKVDYSAVLGVQDSFGTADAIILAGDELIVLDLKTGQREVRADGNTQLKLYALGALEEFGLVADFKTVRMMISQPPKSAKPSESVLSVAALTSFAEWARKAGQEANALMDLDKNLIPLEQLHAGSHCHDYYCKARSICPKLRQQVSEAVFQDLDALEPENAASACSTRPCAPDEPSLLAALYPHLGMIEGWCKEIRATAYEQALEGVELPGLKLVAGKRGSRAWTDKDEAEAALKAMRLKLDEMYKQELQSPTQIEKVLKDSPRKWAKVKALIEQPEGKPSLVLADDKREALVVAVANDFDVIEDTETTDDLV</sequence>
<dbReference type="InterPro" id="IPR021229">
    <property type="entry name" value="DUF2800"/>
</dbReference>
<protein>
    <submittedName>
        <fullName evidence="1">Uncharacterized protein</fullName>
    </submittedName>
</protein>
<organism evidence="1">
    <name type="scientific">uncultured Caudovirales phage</name>
    <dbReference type="NCBI Taxonomy" id="2100421"/>
    <lineage>
        <taxon>Viruses</taxon>
        <taxon>Duplodnaviria</taxon>
        <taxon>Heunggongvirae</taxon>
        <taxon>Uroviricota</taxon>
        <taxon>Caudoviricetes</taxon>
        <taxon>Peduoviridae</taxon>
        <taxon>Maltschvirus</taxon>
        <taxon>Maltschvirus maltsch</taxon>
    </lineage>
</organism>
<accession>A0A6J5MY56</accession>